<evidence type="ECO:0000256" key="1">
    <source>
        <dbReference type="SAM" id="SignalP"/>
    </source>
</evidence>
<sequence length="146" mass="16337">MLISRFPALARSLTLASCLLAGWAQAEQKQDFADYSVHYSALNTSFLTPEVAQAYGIIRSNSRGLLNIAVQHQGKPSTALVSGQVTNLIGQIRELSFKEVREQDAIYYLSEFGFTNDELLTFKLSIQPDVNASAHELQFQQRFYSD</sequence>
<keyword evidence="4" id="KW-1185">Reference proteome</keyword>
<feature type="chain" id="PRO_5046004973" evidence="1">
    <location>
        <begin position="27"/>
        <end position="146"/>
    </location>
</feature>
<feature type="signal peptide" evidence="1">
    <location>
        <begin position="1"/>
        <end position="26"/>
    </location>
</feature>
<dbReference type="Gene3D" id="2.60.40.3340">
    <property type="entry name" value="Domain of unknown function DUF4426"/>
    <property type="match status" value="1"/>
</dbReference>
<dbReference type="Pfam" id="PF14467">
    <property type="entry name" value="DUF4426"/>
    <property type="match status" value="1"/>
</dbReference>
<dbReference type="InterPro" id="IPR025218">
    <property type="entry name" value="DUF4426"/>
</dbReference>
<evidence type="ECO:0000313" key="4">
    <source>
        <dbReference type="Proteomes" id="UP001589628"/>
    </source>
</evidence>
<protein>
    <submittedName>
        <fullName evidence="3">DUF4426 domain-containing protein</fullName>
    </submittedName>
</protein>
<proteinExistence type="predicted"/>
<organism evidence="3 4">
    <name type="scientific">Balneatrix alpica</name>
    <dbReference type="NCBI Taxonomy" id="75684"/>
    <lineage>
        <taxon>Bacteria</taxon>
        <taxon>Pseudomonadati</taxon>
        <taxon>Pseudomonadota</taxon>
        <taxon>Gammaproteobacteria</taxon>
        <taxon>Oceanospirillales</taxon>
        <taxon>Balneatrichaceae</taxon>
        <taxon>Balneatrix</taxon>
    </lineage>
</organism>
<evidence type="ECO:0000259" key="2">
    <source>
        <dbReference type="Pfam" id="PF14467"/>
    </source>
</evidence>
<accession>A0ABV5ZA68</accession>
<comment type="caution">
    <text evidence="3">The sequence shown here is derived from an EMBL/GenBank/DDBJ whole genome shotgun (WGS) entry which is preliminary data.</text>
</comment>
<dbReference type="Proteomes" id="UP001589628">
    <property type="component" value="Unassembled WGS sequence"/>
</dbReference>
<keyword evidence="1" id="KW-0732">Signal</keyword>
<dbReference type="EMBL" id="JBHLZN010000002">
    <property type="protein sequence ID" value="MFB9886143.1"/>
    <property type="molecule type" value="Genomic_DNA"/>
</dbReference>
<gene>
    <name evidence="3" type="ORF">ACFFLH_06950</name>
</gene>
<name>A0ABV5ZA68_9GAMM</name>
<feature type="domain" description="DUF4426" evidence="2">
    <location>
        <begin position="29"/>
        <end position="146"/>
    </location>
</feature>
<dbReference type="RefSeq" id="WP_027311634.1">
    <property type="nucleotide sequence ID" value="NZ_JBHLZN010000002.1"/>
</dbReference>
<reference evidence="3 4" key="1">
    <citation type="submission" date="2024-09" db="EMBL/GenBank/DDBJ databases">
        <authorList>
            <person name="Sun Q."/>
            <person name="Mori K."/>
        </authorList>
    </citation>
    <scope>NUCLEOTIDE SEQUENCE [LARGE SCALE GENOMIC DNA]</scope>
    <source>
        <strain evidence="3 4">ATCC 51285</strain>
    </source>
</reference>
<evidence type="ECO:0000313" key="3">
    <source>
        <dbReference type="EMBL" id="MFB9886143.1"/>
    </source>
</evidence>